<evidence type="ECO:0000313" key="2">
    <source>
        <dbReference type="EMBL" id="KAJ1144943.1"/>
    </source>
</evidence>
<feature type="compositionally biased region" description="Basic and acidic residues" evidence="1">
    <location>
        <begin position="172"/>
        <end position="182"/>
    </location>
</feature>
<comment type="caution">
    <text evidence="2">The sequence shown here is derived from an EMBL/GenBank/DDBJ whole genome shotgun (WGS) entry which is preliminary data.</text>
</comment>
<organism evidence="2 3">
    <name type="scientific">Pleurodeles waltl</name>
    <name type="common">Iberian ribbed newt</name>
    <dbReference type="NCBI Taxonomy" id="8319"/>
    <lineage>
        <taxon>Eukaryota</taxon>
        <taxon>Metazoa</taxon>
        <taxon>Chordata</taxon>
        <taxon>Craniata</taxon>
        <taxon>Vertebrata</taxon>
        <taxon>Euteleostomi</taxon>
        <taxon>Amphibia</taxon>
        <taxon>Batrachia</taxon>
        <taxon>Caudata</taxon>
        <taxon>Salamandroidea</taxon>
        <taxon>Salamandridae</taxon>
        <taxon>Pleurodelinae</taxon>
        <taxon>Pleurodeles</taxon>
    </lineage>
</organism>
<keyword evidence="3" id="KW-1185">Reference proteome</keyword>
<proteinExistence type="predicted"/>
<evidence type="ECO:0000313" key="3">
    <source>
        <dbReference type="Proteomes" id="UP001066276"/>
    </source>
</evidence>
<feature type="region of interest" description="Disordered" evidence="1">
    <location>
        <begin position="133"/>
        <end position="186"/>
    </location>
</feature>
<evidence type="ECO:0000256" key="1">
    <source>
        <dbReference type="SAM" id="MobiDB-lite"/>
    </source>
</evidence>
<sequence length="328" mass="35125">MGAQVRFTHARIGASKQARVPLERGVKRDLHALKERPLVGTSKMAAPSVDSQHFSDLEKRMLGTPVKMAAPLCNVENEVVVISDDEDEVQGEQIELVDNSGAVFKGSVCGEACSTGAMGRAYVSLDFWHPDSGEGPSGCDTSHASSGHEVQASHQRSGRMVGEQSMPVRVRAPSEHRPEGRVKPGAVYPTSEETAGVNDAQPFTSQGAGAGWASMEEDLLDYEDDMEEPVMSRQRVVMAGDMPGVVQGSHSKAHRRDVSAGNLLRGAVQPSGGLDVISRRQDDAVRFVMQQIEAGLAAVTISGWDAFVSITVVSCIEDVCQEVWLGSQ</sequence>
<dbReference type="AlphaFoldDB" id="A0AAV7R2H9"/>
<dbReference type="EMBL" id="JANPWB010000010">
    <property type="protein sequence ID" value="KAJ1144943.1"/>
    <property type="molecule type" value="Genomic_DNA"/>
</dbReference>
<accession>A0AAV7R2H9</accession>
<name>A0AAV7R2H9_PLEWA</name>
<dbReference type="Proteomes" id="UP001066276">
    <property type="component" value="Chromosome 6"/>
</dbReference>
<protein>
    <submittedName>
        <fullName evidence="2">Uncharacterized protein</fullName>
    </submittedName>
</protein>
<reference evidence="2" key="1">
    <citation type="journal article" date="2022" name="bioRxiv">
        <title>Sequencing and chromosome-scale assembly of the giantPleurodeles waltlgenome.</title>
        <authorList>
            <person name="Brown T."/>
            <person name="Elewa A."/>
            <person name="Iarovenko S."/>
            <person name="Subramanian E."/>
            <person name="Araus A.J."/>
            <person name="Petzold A."/>
            <person name="Susuki M."/>
            <person name="Suzuki K.-i.T."/>
            <person name="Hayashi T."/>
            <person name="Toyoda A."/>
            <person name="Oliveira C."/>
            <person name="Osipova E."/>
            <person name="Leigh N.D."/>
            <person name="Simon A."/>
            <person name="Yun M.H."/>
        </authorList>
    </citation>
    <scope>NUCLEOTIDE SEQUENCE</scope>
    <source>
        <strain evidence="2">20211129_DDA</strain>
        <tissue evidence="2">Liver</tissue>
    </source>
</reference>
<gene>
    <name evidence="2" type="ORF">NDU88_011237</name>
</gene>